<comment type="caution">
    <text evidence="1">The sequence shown here is derived from an EMBL/GenBank/DDBJ whole genome shotgun (WGS) entry which is preliminary data.</text>
</comment>
<dbReference type="EMBL" id="JAQQAF010000005">
    <property type="protein sequence ID" value="KAJ8485796.1"/>
    <property type="molecule type" value="Genomic_DNA"/>
</dbReference>
<evidence type="ECO:0008006" key="3">
    <source>
        <dbReference type="Google" id="ProtNLM"/>
    </source>
</evidence>
<dbReference type="Gene3D" id="3.80.10.10">
    <property type="entry name" value="Ribonuclease Inhibitor"/>
    <property type="match status" value="1"/>
</dbReference>
<protein>
    <recommendedName>
        <fullName evidence="3">Leucine-rich repeat-containing N-terminal plant-type domain-containing protein</fullName>
    </recommendedName>
</protein>
<proteinExistence type="predicted"/>
<gene>
    <name evidence="1" type="ORF">OPV22_018281</name>
</gene>
<dbReference type="Proteomes" id="UP001222027">
    <property type="component" value="Unassembled WGS sequence"/>
</dbReference>
<reference evidence="1 2" key="1">
    <citation type="submission" date="2022-12" db="EMBL/GenBank/DDBJ databases">
        <title>Chromosome-scale assembly of the Ensete ventricosum genome.</title>
        <authorList>
            <person name="Dussert Y."/>
            <person name="Stocks J."/>
            <person name="Wendawek A."/>
            <person name="Woldeyes F."/>
            <person name="Nichols R.A."/>
            <person name="Borrell J.S."/>
        </authorList>
    </citation>
    <scope>NUCLEOTIDE SEQUENCE [LARGE SCALE GENOMIC DNA]</scope>
    <source>
        <strain evidence="2">cv. Maze</strain>
        <tissue evidence="1">Seeds</tissue>
    </source>
</reference>
<evidence type="ECO:0000313" key="2">
    <source>
        <dbReference type="Proteomes" id="UP001222027"/>
    </source>
</evidence>
<sequence>MHLYLSFNNFKELGILRNLRHLDVSNNHLTGTSSKFIGNGDGFPSLSNVYLNNNQLSGTLPDQISNLTNLEILLTYLYLDHNAFTGRISYGFYLQAPFLERAVHRG</sequence>
<dbReference type="PANTHER" id="PTHR48004:SF34">
    <property type="entry name" value="LEUCINE-RICH REPEAT (LRR) FAMILY PROTEIN"/>
    <property type="match status" value="1"/>
</dbReference>
<dbReference type="InterPro" id="IPR052941">
    <property type="entry name" value="StomDev_PlantInt_Reg"/>
</dbReference>
<dbReference type="InterPro" id="IPR001611">
    <property type="entry name" value="Leu-rich_rpt"/>
</dbReference>
<evidence type="ECO:0000313" key="1">
    <source>
        <dbReference type="EMBL" id="KAJ8485796.1"/>
    </source>
</evidence>
<organism evidence="1 2">
    <name type="scientific">Ensete ventricosum</name>
    <name type="common">Abyssinian banana</name>
    <name type="synonym">Musa ensete</name>
    <dbReference type="NCBI Taxonomy" id="4639"/>
    <lineage>
        <taxon>Eukaryota</taxon>
        <taxon>Viridiplantae</taxon>
        <taxon>Streptophyta</taxon>
        <taxon>Embryophyta</taxon>
        <taxon>Tracheophyta</taxon>
        <taxon>Spermatophyta</taxon>
        <taxon>Magnoliopsida</taxon>
        <taxon>Liliopsida</taxon>
        <taxon>Zingiberales</taxon>
        <taxon>Musaceae</taxon>
        <taxon>Ensete</taxon>
    </lineage>
</organism>
<dbReference type="SUPFAM" id="SSF52058">
    <property type="entry name" value="L domain-like"/>
    <property type="match status" value="1"/>
</dbReference>
<dbReference type="PANTHER" id="PTHR48004">
    <property type="entry name" value="OS01G0149700 PROTEIN"/>
    <property type="match status" value="1"/>
</dbReference>
<keyword evidence="2" id="KW-1185">Reference proteome</keyword>
<dbReference type="Pfam" id="PF00560">
    <property type="entry name" value="LRR_1"/>
    <property type="match status" value="3"/>
</dbReference>
<accession>A0AAV8PIT8</accession>
<name>A0AAV8PIT8_ENSVE</name>
<dbReference type="AlphaFoldDB" id="A0AAV8PIT8"/>
<dbReference type="InterPro" id="IPR032675">
    <property type="entry name" value="LRR_dom_sf"/>
</dbReference>